<evidence type="ECO:0000313" key="2">
    <source>
        <dbReference type="EMBL" id="HHK68762.1"/>
    </source>
</evidence>
<organism evidence="2">
    <name type="scientific">Caldiarchaeum subterraneum</name>
    <dbReference type="NCBI Taxonomy" id="311458"/>
    <lineage>
        <taxon>Archaea</taxon>
        <taxon>Nitrososphaerota</taxon>
        <taxon>Candidatus Caldarchaeales</taxon>
        <taxon>Candidatus Caldarchaeaceae</taxon>
        <taxon>Candidatus Caldarchaeum</taxon>
    </lineage>
</organism>
<keyword evidence="1" id="KW-0175">Coiled coil</keyword>
<comment type="caution">
    <text evidence="2">The sequence shown here is derived from an EMBL/GenBank/DDBJ whole genome shotgun (WGS) entry which is preliminary data.</text>
</comment>
<dbReference type="InterPro" id="IPR055545">
    <property type="entry name" value="DUF7121"/>
</dbReference>
<accession>A0A7C5L877</accession>
<name>A0A7C5L877_CALS0</name>
<dbReference type="EMBL" id="DRWN01000054">
    <property type="protein sequence ID" value="HHK68762.1"/>
    <property type="molecule type" value="Genomic_DNA"/>
</dbReference>
<feature type="coiled-coil region" evidence="1">
    <location>
        <begin position="6"/>
        <end position="96"/>
    </location>
</feature>
<sequence>MTGDSVSAIEEEIFQIRARLAELRRKKAEYEEEAAKHLEKRDKIHERIKEIKEKNASYIDAISSSRNEIAELRSKLDEVVNKIKELRVEKEKLLSQHVADNVKGYTAQEIMKRVRELEERIQTDILRPEEERKLYEEIRSLSGLLDEVQKREGVAEKLRELNNQISVFAEEANKLREAIRLKRKELDSARDAYQSVRDLIQQLKPEADMHHQAYIDAKKKAQMAEAEEILLVSRIVELQEFVKKHRELETKTREYAMRERVKARALEKLSVGEKLSFDEMKVLMEDEEAWDVLVKKSHTVSKR</sequence>
<feature type="coiled-coil region" evidence="1">
    <location>
        <begin position="151"/>
        <end position="192"/>
    </location>
</feature>
<gene>
    <name evidence="2" type="ORF">ENM11_06390</name>
</gene>
<proteinExistence type="predicted"/>
<evidence type="ECO:0000256" key="1">
    <source>
        <dbReference type="SAM" id="Coils"/>
    </source>
</evidence>
<reference evidence="2" key="1">
    <citation type="journal article" date="2020" name="mSystems">
        <title>Genome- and Community-Level Interaction Insights into Carbon Utilization and Element Cycling Functions of Hydrothermarchaeota in Hydrothermal Sediment.</title>
        <authorList>
            <person name="Zhou Z."/>
            <person name="Liu Y."/>
            <person name="Xu W."/>
            <person name="Pan J."/>
            <person name="Luo Z.H."/>
            <person name="Li M."/>
        </authorList>
    </citation>
    <scope>NUCLEOTIDE SEQUENCE [LARGE SCALE GENOMIC DNA]</scope>
    <source>
        <strain evidence="2">SpSt-1056</strain>
    </source>
</reference>
<protein>
    <recommendedName>
        <fullName evidence="3">Phosphoserine phosphatase</fullName>
    </recommendedName>
</protein>
<dbReference type="Pfam" id="PF23435">
    <property type="entry name" value="DUF7121"/>
    <property type="match status" value="1"/>
</dbReference>
<dbReference type="AlphaFoldDB" id="A0A7C5L877"/>
<evidence type="ECO:0008006" key="3">
    <source>
        <dbReference type="Google" id="ProtNLM"/>
    </source>
</evidence>